<evidence type="ECO:0000259" key="6">
    <source>
        <dbReference type="Pfam" id="PF04932"/>
    </source>
</evidence>
<comment type="caution">
    <text evidence="7">The sequence shown here is derived from an EMBL/GenBank/DDBJ whole genome shotgun (WGS) entry which is preliminary data.</text>
</comment>
<dbReference type="Pfam" id="PF04932">
    <property type="entry name" value="Wzy_C"/>
    <property type="match status" value="1"/>
</dbReference>
<dbReference type="EMBL" id="SYVO01000091">
    <property type="protein sequence ID" value="TKG03692.1"/>
    <property type="molecule type" value="Genomic_DNA"/>
</dbReference>
<evidence type="ECO:0000256" key="3">
    <source>
        <dbReference type="ARBA" id="ARBA00022989"/>
    </source>
</evidence>
<feature type="transmembrane region" description="Helical" evidence="5">
    <location>
        <begin position="351"/>
        <end position="369"/>
    </location>
</feature>
<evidence type="ECO:0000256" key="4">
    <source>
        <dbReference type="ARBA" id="ARBA00023136"/>
    </source>
</evidence>
<feature type="transmembrane region" description="Helical" evidence="5">
    <location>
        <begin position="80"/>
        <end position="98"/>
    </location>
</feature>
<evidence type="ECO:0000256" key="2">
    <source>
        <dbReference type="ARBA" id="ARBA00022692"/>
    </source>
</evidence>
<feature type="transmembrane region" description="Helical" evidence="5">
    <location>
        <begin position="167"/>
        <end position="186"/>
    </location>
</feature>
<accession>A0A4U2FID4</accession>
<evidence type="ECO:0000313" key="8">
    <source>
        <dbReference type="Proteomes" id="UP000305840"/>
    </source>
</evidence>
<feature type="transmembrane region" description="Helical" evidence="5">
    <location>
        <begin position="321"/>
        <end position="339"/>
    </location>
</feature>
<keyword evidence="2 5" id="KW-0812">Transmembrane</keyword>
<dbReference type="InterPro" id="IPR007016">
    <property type="entry name" value="O-antigen_ligase-rel_domated"/>
</dbReference>
<keyword evidence="7" id="KW-0436">Ligase</keyword>
<keyword evidence="4 5" id="KW-0472">Membrane</keyword>
<comment type="subcellular location">
    <subcellularLocation>
        <location evidence="1">Membrane</location>
        <topology evidence="1">Multi-pass membrane protein</topology>
    </subcellularLocation>
</comment>
<sequence>MFRKLIQFIHLLPLYWAISGLFIINNGDKILVTLIIISLVTKLIFCLFDDNENLVFNFNNMVGIVFICAIYASLKYHQTGYSSSEIRVLISTALYSLISLPKNIRYKSLIFVITLSSIYISYQTINIIEIKNLSRMNLPLNAIPYSNYTGLLSIIALYLSYTSKNRLLSVLSTLSFILLSINVILIDTRGTWLALIAVYITIISLIFIKKRNWKLTLISLLLFTTVIALSYPVIESRVDRSMKEVELLTKGNLNSSWGIRVQLWTAGYDIIKTEKSWLGLGQTKHLELIQEMYKKGDVKKSLARFDNKNFHNSIIDRTVKYGFIGLILYIGVLVIPFIYGLKNFNSDHSSLLIVMPVFIFVAGLSYVPLSHPGTYFLYLLTSIFLINKLKADRTHA</sequence>
<evidence type="ECO:0000256" key="1">
    <source>
        <dbReference type="ARBA" id="ARBA00004141"/>
    </source>
</evidence>
<dbReference type="PANTHER" id="PTHR37422:SF17">
    <property type="entry name" value="O-ANTIGEN LIGASE"/>
    <property type="match status" value="1"/>
</dbReference>
<keyword evidence="3 5" id="KW-1133">Transmembrane helix</keyword>
<reference evidence="7 8" key="1">
    <citation type="submission" date="2019-04" db="EMBL/GenBank/DDBJ databases">
        <title>A reverse ecology approach based on a biological definition of microbial populations.</title>
        <authorList>
            <person name="Arevalo P."/>
            <person name="Vaninsberghe D."/>
            <person name="Elsherbini J."/>
            <person name="Gore J."/>
            <person name="Polz M."/>
        </authorList>
    </citation>
    <scope>NUCLEOTIDE SEQUENCE [LARGE SCALE GENOMIC DNA]</scope>
    <source>
        <strain evidence="7 8">10N.222.48.A1</strain>
    </source>
</reference>
<feature type="transmembrane region" description="Helical" evidence="5">
    <location>
        <begin position="55"/>
        <end position="74"/>
    </location>
</feature>
<gene>
    <name evidence="7" type="ORF">FCV91_20990</name>
</gene>
<dbReference type="Proteomes" id="UP000305840">
    <property type="component" value="Unassembled WGS sequence"/>
</dbReference>
<dbReference type="PANTHER" id="PTHR37422">
    <property type="entry name" value="TEICHURONIC ACID BIOSYNTHESIS PROTEIN TUAE"/>
    <property type="match status" value="1"/>
</dbReference>
<proteinExistence type="predicted"/>
<organism evidence="7 8">
    <name type="scientific">Vibrio lentus</name>
    <dbReference type="NCBI Taxonomy" id="136468"/>
    <lineage>
        <taxon>Bacteria</taxon>
        <taxon>Pseudomonadati</taxon>
        <taxon>Pseudomonadota</taxon>
        <taxon>Gammaproteobacteria</taxon>
        <taxon>Vibrionales</taxon>
        <taxon>Vibrionaceae</taxon>
        <taxon>Vibrio</taxon>
    </lineage>
</organism>
<dbReference type="InterPro" id="IPR051533">
    <property type="entry name" value="WaaL-like"/>
</dbReference>
<feature type="transmembrane region" description="Helical" evidence="5">
    <location>
        <begin position="142"/>
        <end position="160"/>
    </location>
</feature>
<feature type="domain" description="O-antigen ligase-related" evidence="6">
    <location>
        <begin position="175"/>
        <end position="330"/>
    </location>
</feature>
<evidence type="ECO:0000256" key="5">
    <source>
        <dbReference type="SAM" id="Phobius"/>
    </source>
</evidence>
<feature type="transmembrane region" description="Helical" evidence="5">
    <location>
        <begin position="192"/>
        <end position="208"/>
    </location>
</feature>
<feature type="transmembrane region" description="Helical" evidence="5">
    <location>
        <begin position="5"/>
        <end position="24"/>
    </location>
</feature>
<feature type="transmembrane region" description="Helical" evidence="5">
    <location>
        <begin position="215"/>
        <end position="234"/>
    </location>
</feature>
<protein>
    <submittedName>
        <fullName evidence="7">O-antigen ligase family protein</fullName>
    </submittedName>
</protein>
<dbReference type="AlphaFoldDB" id="A0A4U2FID4"/>
<feature type="transmembrane region" description="Helical" evidence="5">
    <location>
        <begin position="110"/>
        <end position="130"/>
    </location>
</feature>
<evidence type="ECO:0000313" key="7">
    <source>
        <dbReference type="EMBL" id="TKG03692.1"/>
    </source>
</evidence>
<name>A0A4U2FID4_9VIBR</name>
<dbReference type="GO" id="GO:0016020">
    <property type="term" value="C:membrane"/>
    <property type="evidence" value="ECO:0007669"/>
    <property type="project" value="UniProtKB-SubCell"/>
</dbReference>
<feature type="transmembrane region" description="Helical" evidence="5">
    <location>
        <begin position="30"/>
        <end position="48"/>
    </location>
</feature>
<dbReference type="GO" id="GO:0016874">
    <property type="term" value="F:ligase activity"/>
    <property type="evidence" value="ECO:0007669"/>
    <property type="project" value="UniProtKB-KW"/>
</dbReference>